<evidence type="ECO:0000256" key="7">
    <source>
        <dbReference type="ARBA" id="ARBA00023150"/>
    </source>
</evidence>
<dbReference type="eggNOG" id="COG0746">
    <property type="taxonomic scope" value="Bacteria"/>
</dbReference>
<dbReference type="RefSeq" id="WP_010849495.1">
    <property type="nucleotide sequence ID" value="NZ_HF570956.1"/>
</dbReference>
<dbReference type="InterPro" id="IPR013482">
    <property type="entry name" value="Molybde_CF_guanTrfase"/>
</dbReference>
<proteinExistence type="predicted"/>
<dbReference type="Pfam" id="PF12804">
    <property type="entry name" value="NTP_transf_3"/>
    <property type="match status" value="1"/>
</dbReference>
<gene>
    <name evidence="9" type="ORF">BN10_230028</name>
</gene>
<dbReference type="CDD" id="cd02503">
    <property type="entry name" value="MobA"/>
    <property type="match status" value="1"/>
</dbReference>
<accession>N0E1F8</accession>
<dbReference type="HOGENOM" id="CLU_055597_1_2_11"/>
<dbReference type="AlphaFoldDB" id="N0E1F8"/>
<keyword evidence="10" id="KW-1185">Reference proteome</keyword>
<reference evidence="9 10" key="1">
    <citation type="journal article" date="2013" name="ISME J.">
        <title>A metabolic model for members of the genus Tetrasphaera involved in enhanced biological phosphorus removal.</title>
        <authorList>
            <person name="Kristiansen R."/>
            <person name="Nguyen H.T.T."/>
            <person name="Saunders A.M."/>
            <person name="Nielsen J.L."/>
            <person name="Wimmer R."/>
            <person name="Le V.Q."/>
            <person name="McIlroy S.J."/>
            <person name="Petrovski S."/>
            <person name="Seviour R.J."/>
            <person name="Calteau A."/>
            <person name="Nielsen K.L."/>
            <person name="Nielsen P.H."/>
        </authorList>
    </citation>
    <scope>NUCLEOTIDE SEQUENCE [LARGE SCALE GENOMIC DNA]</scope>
    <source>
        <strain evidence="9 10">Lp2</strain>
    </source>
</reference>
<evidence type="ECO:0000256" key="5">
    <source>
        <dbReference type="ARBA" id="ARBA00022842"/>
    </source>
</evidence>
<dbReference type="PANTHER" id="PTHR19136">
    <property type="entry name" value="MOLYBDENUM COFACTOR GUANYLYLTRANSFERASE"/>
    <property type="match status" value="1"/>
</dbReference>
<evidence type="ECO:0000256" key="2">
    <source>
        <dbReference type="ARBA" id="ARBA00022679"/>
    </source>
</evidence>
<dbReference type="EMBL" id="CAIZ01000090">
    <property type="protein sequence ID" value="CCH69585.1"/>
    <property type="molecule type" value="Genomic_DNA"/>
</dbReference>
<dbReference type="InterPro" id="IPR025877">
    <property type="entry name" value="MobA-like_NTP_Trfase"/>
</dbReference>
<dbReference type="Gene3D" id="3.90.550.10">
    <property type="entry name" value="Spore Coat Polysaccharide Biosynthesis Protein SpsA, Chain A"/>
    <property type="match status" value="1"/>
</dbReference>
<dbReference type="PANTHER" id="PTHR19136:SF81">
    <property type="entry name" value="MOLYBDENUM COFACTOR GUANYLYLTRANSFERASE"/>
    <property type="match status" value="1"/>
</dbReference>
<dbReference type="STRING" id="1193181.BN10_230028"/>
<keyword evidence="2" id="KW-0808">Transferase</keyword>
<evidence type="ECO:0000256" key="3">
    <source>
        <dbReference type="ARBA" id="ARBA00022723"/>
    </source>
</evidence>
<keyword evidence="4" id="KW-0547">Nucleotide-binding</keyword>
<keyword evidence="7" id="KW-0501">Molybdenum cofactor biosynthesis</keyword>
<keyword evidence="6" id="KW-0342">GTP-binding</keyword>
<keyword evidence="3" id="KW-0479">Metal-binding</keyword>
<evidence type="ECO:0000313" key="9">
    <source>
        <dbReference type="EMBL" id="CCH69585.1"/>
    </source>
</evidence>
<protein>
    <recommendedName>
        <fullName evidence="8">MobA-like NTP transferase domain-containing protein</fullName>
    </recommendedName>
</protein>
<comment type="caution">
    <text evidence="9">The sequence shown here is derived from an EMBL/GenBank/DDBJ whole genome shotgun (WGS) entry which is preliminary data.</text>
</comment>
<evidence type="ECO:0000256" key="4">
    <source>
        <dbReference type="ARBA" id="ARBA00022741"/>
    </source>
</evidence>
<dbReference type="GO" id="GO:0006777">
    <property type="term" value="P:Mo-molybdopterin cofactor biosynthetic process"/>
    <property type="evidence" value="ECO:0007669"/>
    <property type="project" value="UniProtKB-KW"/>
</dbReference>
<keyword evidence="5" id="KW-0460">Magnesium</keyword>
<feature type="domain" description="MobA-like NTP transferase" evidence="8">
    <location>
        <begin position="17"/>
        <end position="153"/>
    </location>
</feature>
<sequence>MTESTVAPGNSSPTIGAVILAGGRSERFGRDKIVARLAGRPLIDHVLAAVPADWEVVVVGRPRSTARTVRWVLEDPPDGGPLAGVAAGVDTLGSEIVVVIAGDMPWVGRAGSDLVDRLRTAGPDVAAVVARDETGHTNPLLAAYRREDLEAHLPRPAHGRRAKLLLDLPHLALDVAGNAGRDVDRPEDLPCEE</sequence>
<dbReference type="SUPFAM" id="SSF53448">
    <property type="entry name" value="Nucleotide-diphospho-sugar transferases"/>
    <property type="match status" value="1"/>
</dbReference>
<dbReference type="InterPro" id="IPR029044">
    <property type="entry name" value="Nucleotide-diphossugar_trans"/>
</dbReference>
<name>N0E1F8_9MICO</name>
<dbReference type="GO" id="GO:0005525">
    <property type="term" value="F:GTP binding"/>
    <property type="evidence" value="ECO:0007669"/>
    <property type="project" value="UniProtKB-KW"/>
</dbReference>
<dbReference type="GO" id="GO:0016779">
    <property type="term" value="F:nucleotidyltransferase activity"/>
    <property type="evidence" value="ECO:0007669"/>
    <property type="project" value="TreeGrafter"/>
</dbReference>
<evidence type="ECO:0000256" key="6">
    <source>
        <dbReference type="ARBA" id="ARBA00023134"/>
    </source>
</evidence>
<evidence type="ECO:0000313" key="10">
    <source>
        <dbReference type="Proteomes" id="UP000013167"/>
    </source>
</evidence>
<evidence type="ECO:0000256" key="1">
    <source>
        <dbReference type="ARBA" id="ARBA00022490"/>
    </source>
</evidence>
<evidence type="ECO:0000259" key="8">
    <source>
        <dbReference type="Pfam" id="PF12804"/>
    </source>
</evidence>
<keyword evidence="1" id="KW-0963">Cytoplasm</keyword>
<dbReference type="OrthoDB" id="4408226at2"/>
<organism evidence="9 10">
    <name type="scientific">Phycicoccus elongatus Lp2</name>
    <dbReference type="NCBI Taxonomy" id="1193181"/>
    <lineage>
        <taxon>Bacteria</taxon>
        <taxon>Bacillati</taxon>
        <taxon>Actinomycetota</taxon>
        <taxon>Actinomycetes</taxon>
        <taxon>Micrococcales</taxon>
        <taxon>Intrasporangiaceae</taxon>
        <taxon>Phycicoccus</taxon>
    </lineage>
</organism>
<dbReference type="Proteomes" id="UP000013167">
    <property type="component" value="Unassembled WGS sequence"/>
</dbReference>
<dbReference type="GO" id="GO:0046872">
    <property type="term" value="F:metal ion binding"/>
    <property type="evidence" value="ECO:0007669"/>
    <property type="project" value="UniProtKB-KW"/>
</dbReference>